<gene>
    <name evidence="2" type="ORF">CXU22_01530</name>
</gene>
<protein>
    <submittedName>
        <fullName evidence="2">Uncharacterized protein</fullName>
    </submittedName>
</protein>
<dbReference type="EMBL" id="PJKA01000003">
    <property type="protein sequence ID" value="PNC19721.1"/>
    <property type="molecule type" value="Genomic_DNA"/>
</dbReference>
<organism evidence="2 3">
    <name type="scientific">Akkermansia muciniphila</name>
    <dbReference type="NCBI Taxonomy" id="239935"/>
    <lineage>
        <taxon>Bacteria</taxon>
        <taxon>Pseudomonadati</taxon>
        <taxon>Verrucomicrobiota</taxon>
        <taxon>Verrucomicrobiia</taxon>
        <taxon>Verrucomicrobiales</taxon>
        <taxon>Akkermansiaceae</taxon>
        <taxon>Akkermansia</taxon>
    </lineage>
</organism>
<reference evidence="2 3" key="1">
    <citation type="journal article" date="2017" name="BMC Genomics">
        <title>Genome sequencing of 39 Akkermansia muciniphila isolates reveals its population structure, genomic and functional diverisity, and global distribution in mammalian gut microbiotas.</title>
        <authorList>
            <person name="Guo X."/>
            <person name="Li S."/>
            <person name="Zhang J."/>
            <person name="Wu F."/>
            <person name="Li X."/>
            <person name="Wu D."/>
            <person name="Zhang M."/>
            <person name="Ou Z."/>
            <person name="Jie Z."/>
            <person name="Yan Q."/>
            <person name="Li P."/>
            <person name="Yi J."/>
            <person name="Peng Y."/>
        </authorList>
    </citation>
    <scope>NUCLEOTIDE SEQUENCE [LARGE SCALE GENOMIC DNA]</scope>
    <source>
        <strain evidence="2 3">GP24</strain>
    </source>
</reference>
<accession>A0A2N8HG37</accession>
<evidence type="ECO:0000313" key="2">
    <source>
        <dbReference type="EMBL" id="PNC19721.1"/>
    </source>
</evidence>
<name>A0A2N8HG37_9BACT</name>
<feature type="compositionally biased region" description="Basic and acidic residues" evidence="1">
    <location>
        <begin position="1"/>
        <end position="11"/>
    </location>
</feature>
<proteinExistence type="predicted"/>
<sequence>MMENEMNREKAGTLPVEDGTPETAPVHREESSVPAVAGSSGEAPGMWESPEREAAAREEYWNSVLTGDVLTIPLEVRRKAEAVYPAGTADRERVAACVMQSWVADSGEIPRERIRRDWKEIREQVARQYGASGKSDDELFVAVSMHNQVRLSQKETLFELYQEEYDRTLAGNGEAPDERLREAVSAWPQDLRAVAEQLKNRAVSDALDDRNRLEEAAGVIRKGLEGLVAGEAPAPGGFPAVQVNRKAAAGVPDVVRAVDCLASLEEGDRQKVYRMMAPCLRSRPAFRDALGGALKRGAAEMAENVAQLAVNGAAWTLPEGSEKETLDRYSRSFEELRNFARMEFAPLRGGKDAPWFRELLVDMAQQGASTALAFGGPAGLGVLMAGETGRHMADARRMNPDGVFDAQMGGAVASGGVNTLLSFGMTKLGQRMLGQGMRAFRAVRSASGGMGAVLSGTGAMAADAVKMAAENKLMELTPMVVQEGVGAATGKESGVDWEGWRERQVSVDDQLREAAMMMPFLLIGAGKASLHHFRHAGALLGDGAPLKAFGIPDETAARILREKDVRRAGELLQKSLRGSPLWGSLYISRKAMEWSRVLDEAGEPFLRTEQDVRDFLEMPSPVRTKPWKMRDFPESEAVLKKLFPHPDHAEARTKWLLRAGLPRVGESAGADGRRVYEAEPAPGVEMKRTQGRNSVEEALSSWYEALCRMEEEDLGLARNRNGREIPWRLRNAAEYDVQADDLRRAFVEDRLKRRAYRPYRMLLLAYPEETGRGAGLSGTDWDALTVDMDRRTRANVYEGVMERVHGASHEEVSAHVARRLWESFCRDGGACFRARRWLEEGSALLRAPELLAQASGPDGLPSALSRMSSMMAALGDRERHGVSPELREMNRFVWGTQADVNSLFQVLPNMKEFDVHVGRGYTPVESYGRLLSRFLEVEPEHVARYASVLDAGRLDAGPAQAAPRAYPGTEKAVENLSRLTPRLFQSSRGNREGERLWRVKYPNGRWSDWHPSREAAGADLMAHVSMMFSPACTAKRDLIRSWEWHARSGHPEWDTNYLRLTSGLENAQGARLSCLYDSLASMAVADMLKAGYGVRGAVGSGDRLEVTGRGRVAAETLMSPDALKERMDIHGKYVGEVQRLGVDADNMPVPTAKGLVMHRLRLHNTDNPLALIEDKAEVVWDRLMRTDQLSPEGAWEMLKHLGRVPRRRKLPGETELIEELSQLSKEYFFAHLDHDAVPETVASWARYGAASPDRAPEPLEELVLRAAELKETLKEGPETAEFLGMLRETVGMNDRIRAERAWNAGGAEVRLPMMERYAHSLMTGRLLSTAPDHVRADLVRSLAALDGYGGGSARRMERLAEHRMMELARALREFPQLNSWRADPEHPGLYLRLVKRPFRAGHGTLRAKDVSLSAMGDPLPEPVLDTPAYVEDEFSVRRGVAAPAAWRSRPDVVRAVETLDEVRRNLADRPEAAESGIIWRGRTYRVDSGAVPEGVPAWWGREVPLDEAATLIDVLDHRQDEVRGGMLPFLPDPEEARAMYANCVIYRDPDDPGHTVRLMPGIPESPVRQARAPYVVHAWNGVYLDRHGLLAGDGRDSYIPLECFTGAGEEPSPETAKENRVRSLGRILETLGDADAQERFWWNREQAVGCFMEDVIRLYEELGVRESYLRGRMDLLDPVMVQALRFVSHVLNDPLAYRLPLDKGTEALRGMTSEGALLKELVDEHGNF</sequence>
<evidence type="ECO:0000313" key="3">
    <source>
        <dbReference type="Proteomes" id="UP000236000"/>
    </source>
</evidence>
<comment type="caution">
    <text evidence="2">The sequence shown here is derived from an EMBL/GenBank/DDBJ whole genome shotgun (WGS) entry which is preliminary data.</text>
</comment>
<feature type="region of interest" description="Disordered" evidence="1">
    <location>
        <begin position="1"/>
        <end position="52"/>
    </location>
</feature>
<evidence type="ECO:0000256" key="1">
    <source>
        <dbReference type="SAM" id="MobiDB-lite"/>
    </source>
</evidence>
<dbReference type="Proteomes" id="UP000236000">
    <property type="component" value="Unassembled WGS sequence"/>
</dbReference>